<dbReference type="EMBL" id="JAFHLR010000031">
    <property type="protein sequence ID" value="KAG5471844.1"/>
    <property type="molecule type" value="Genomic_DNA"/>
</dbReference>
<organism evidence="5 6">
    <name type="scientific">Leishmania orientalis</name>
    <dbReference type="NCBI Taxonomy" id="2249476"/>
    <lineage>
        <taxon>Eukaryota</taxon>
        <taxon>Discoba</taxon>
        <taxon>Euglenozoa</taxon>
        <taxon>Kinetoplastea</taxon>
        <taxon>Metakinetoplastina</taxon>
        <taxon>Trypanosomatida</taxon>
        <taxon>Trypanosomatidae</taxon>
        <taxon>Leishmaniinae</taxon>
        <taxon>Leishmania</taxon>
    </lineage>
</organism>
<feature type="binding site" evidence="3">
    <location>
        <position position="124"/>
    </location>
    <ligand>
        <name>Mg(2+)</name>
        <dbReference type="ChEBI" id="CHEBI:18420"/>
        <label>1</label>
        <note>catalytic</note>
    </ligand>
</feature>
<protein>
    <recommendedName>
        <fullName evidence="2">3'(2'),5'-bisphosphate nucleotidase</fullName>
        <ecNumber evidence="2">3.1.3.7</ecNumber>
    </recommendedName>
</protein>
<sequence>MTSVNVAQLLAVCVRASLAAQRYVMLSLVQLPEAEAKMTRAQCASSAYSQAHPRTVLDLTEADKAVLMDSLHQAVKIDVKPHRDHQDGDAADDLVTTADFLIQAVLMRALSESFPALPFTVTGEEDRPSVAVEEAAEACMAEHYRAIAAMPYEAELCAHVQAGDASGADAAVVLCADSDAVMRRRLGIFIDPIDGTSCFVGGFWQAPMTLVGITLDGIPIAGVMNRIFCYPLTGAGEPAETELQEKARVPGLSVVLNTPALTSPFVVFDGVLMPAPVRPEPQPECTRETALAVCRSSATKEAFLQRLLAELKPCSSVSARGAGYKQYHLLKKMLKGRHAPQEPITPADVFVCPPATIKKWDCCAPHAFLYALGSDIFDQDGTPLRYPLVGTCTGTAASSSEIAALTDGLVAVTPYAMREVARRLGWTLAPVR</sequence>
<dbReference type="AlphaFoldDB" id="A0A836KD18"/>
<evidence type="ECO:0000256" key="4">
    <source>
        <dbReference type="SAM" id="SignalP"/>
    </source>
</evidence>
<keyword evidence="4" id="KW-0732">Signal</keyword>
<dbReference type="KEGG" id="loi:92359343"/>
<feature type="binding site" evidence="3">
    <location>
        <position position="191"/>
    </location>
    <ligand>
        <name>Mg(2+)</name>
        <dbReference type="ChEBI" id="CHEBI:18420"/>
        <label>1</label>
        <note>catalytic</note>
    </ligand>
</feature>
<evidence type="ECO:0000256" key="2">
    <source>
        <dbReference type="ARBA" id="ARBA00012633"/>
    </source>
</evidence>
<dbReference type="InterPro" id="IPR050725">
    <property type="entry name" value="CysQ/Inositol_MonoPase"/>
</dbReference>
<feature type="binding site" evidence="3">
    <location>
        <position position="194"/>
    </location>
    <ligand>
        <name>Mg(2+)</name>
        <dbReference type="ChEBI" id="CHEBI:18420"/>
        <label>1</label>
        <note>catalytic</note>
    </ligand>
</feature>
<evidence type="ECO:0000313" key="5">
    <source>
        <dbReference type="EMBL" id="KAG5471844.1"/>
    </source>
</evidence>
<dbReference type="SUPFAM" id="SSF56655">
    <property type="entry name" value="Carbohydrate phosphatase"/>
    <property type="match status" value="1"/>
</dbReference>
<evidence type="ECO:0000256" key="3">
    <source>
        <dbReference type="PIRSR" id="PIRSR600760-2"/>
    </source>
</evidence>
<dbReference type="PANTHER" id="PTHR43028:SF5">
    <property type="entry name" value="3'(2'),5'-BISPHOSPHATE NUCLEOTIDASE 1"/>
    <property type="match status" value="1"/>
</dbReference>
<dbReference type="GO" id="GO:0046872">
    <property type="term" value="F:metal ion binding"/>
    <property type="evidence" value="ECO:0007669"/>
    <property type="project" value="UniProtKB-KW"/>
</dbReference>
<dbReference type="Proteomes" id="UP000674143">
    <property type="component" value="Chromosome 31"/>
</dbReference>
<dbReference type="Gene3D" id="3.30.540.10">
    <property type="entry name" value="Fructose-1,6-Bisphosphatase, subunit A, domain 1"/>
    <property type="match status" value="1"/>
</dbReference>
<gene>
    <name evidence="5" type="ORF">LSCM4_03402</name>
</gene>
<reference evidence="5 6" key="1">
    <citation type="submission" date="2021-02" db="EMBL/GenBank/DDBJ databases">
        <title>Leishmania (Mundinia) orientalis Genome sequencing and assembly.</title>
        <authorList>
            <person name="Almutairi H."/>
            <person name="Gatherer D."/>
        </authorList>
    </citation>
    <scope>NUCLEOTIDE SEQUENCE [LARGE SCALE GENOMIC DNA]</scope>
    <source>
        <strain evidence="5">LSCM4</strain>
    </source>
</reference>
<comment type="cofactor">
    <cofactor evidence="3">
        <name>Mg(2+)</name>
        <dbReference type="ChEBI" id="CHEBI:18420"/>
    </cofactor>
</comment>
<dbReference type="PANTHER" id="PTHR43028">
    <property type="entry name" value="3'(2'),5'-BISPHOSPHATE NUCLEOTIDASE 1"/>
    <property type="match status" value="1"/>
</dbReference>
<evidence type="ECO:0000313" key="6">
    <source>
        <dbReference type="Proteomes" id="UP000674143"/>
    </source>
</evidence>
<comment type="caution">
    <text evidence="5">The sequence shown here is derived from an EMBL/GenBank/DDBJ whole genome shotgun (WGS) entry which is preliminary data.</text>
</comment>
<dbReference type="RefSeq" id="XP_067060961.1">
    <property type="nucleotide sequence ID" value="XM_067205409.1"/>
</dbReference>
<dbReference type="InterPro" id="IPR000760">
    <property type="entry name" value="Inositol_monophosphatase-like"/>
</dbReference>
<comment type="similarity">
    <text evidence="1">Belongs to the inositol monophosphatase superfamily.</text>
</comment>
<keyword evidence="3" id="KW-0460">Magnesium</keyword>
<feature type="signal peptide" evidence="4">
    <location>
        <begin position="1"/>
        <end position="19"/>
    </location>
</feature>
<keyword evidence="6" id="KW-1185">Reference proteome</keyword>
<dbReference type="Gene3D" id="3.40.190.80">
    <property type="match status" value="1"/>
</dbReference>
<evidence type="ECO:0000256" key="1">
    <source>
        <dbReference type="ARBA" id="ARBA00009759"/>
    </source>
</evidence>
<keyword evidence="3" id="KW-0479">Metal-binding</keyword>
<dbReference type="Pfam" id="PF00459">
    <property type="entry name" value="Inositol_P"/>
    <property type="match status" value="1"/>
</dbReference>
<dbReference type="GeneID" id="92359343"/>
<feature type="chain" id="PRO_5032495192" description="3'(2'),5'-bisphosphate nucleotidase" evidence="4">
    <location>
        <begin position="20"/>
        <end position="432"/>
    </location>
</feature>
<dbReference type="EC" id="3.1.3.7" evidence="2"/>
<proteinExistence type="inferred from homology"/>
<feature type="binding site" evidence="3">
    <location>
        <position position="193"/>
    </location>
    <ligand>
        <name>Mg(2+)</name>
        <dbReference type="ChEBI" id="CHEBI:18420"/>
        <label>1</label>
        <note>catalytic</note>
    </ligand>
</feature>
<name>A0A836KD18_9TRYP</name>
<feature type="binding site" evidence="3">
    <location>
        <position position="361"/>
    </location>
    <ligand>
        <name>Mg(2+)</name>
        <dbReference type="ChEBI" id="CHEBI:18420"/>
        <label>1</label>
        <note>catalytic</note>
    </ligand>
</feature>
<dbReference type="GO" id="GO:0008441">
    <property type="term" value="F:3'(2'),5'-bisphosphate nucleotidase activity"/>
    <property type="evidence" value="ECO:0007669"/>
    <property type="project" value="UniProtKB-EC"/>
</dbReference>
<accession>A0A836KD18</accession>